<feature type="transmembrane region" description="Helical" evidence="10">
    <location>
        <begin position="141"/>
        <end position="162"/>
    </location>
</feature>
<comment type="subcellular location">
    <subcellularLocation>
        <location evidence="1">Membrane</location>
        <topology evidence="1">Multi-pass membrane protein</topology>
    </subcellularLocation>
</comment>
<gene>
    <name evidence="13" type="ORF">CYY_003045</name>
</gene>
<dbReference type="GO" id="GO:0004930">
    <property type="term" value="F:G protein-coupled receptor activity"/>
    <property type="evidence" value="ECO:0007669"/>
    <property type="project" value="UniProtKB-KW"/>
</dbReference>
<dbReference type="SUPFAM" id="SSF81321">
    <property type="entry name" value="Family A G protein-coupled receptor-like"/>
    <property type="match status" value="1"/>
</dbReference>
<dbReference type="PRINTS" id="PR00249">
    <property type="entry name" value="GPCRSECRETIN"/>
</dbReference>
<dbReference type="InterPro" id="IPR017981">
    <property type="entry name" value="GPCR_2-like_7TM"/>
</dbReference>
<accession>A0A8J4Q0C4</accession>
<evidence type="ECO:0000256" key="5">
    <source>
        <dbReference type="ARBA" id="ARBA00023040"/>
    </source>
</evidence>
<evidence type="ECO:0000256" key="6">
    <source>
        <dbReference type="ARBA" id="ARBA00023136"/>
    </source>
</evidence>
<feature type="region of interest" description="Disordered" evidence="9">
    <location>
        <begin position="226"/>
        <end position="249"/>
    </location>
</feature>
<dbReference type="PROSITE" id="PS50261">
    <property type="entry name" value="G_PROTEIN_RECEP_F2_4"/>
    <property type="match status" value="1"/>
</dbReference>
<keyword evidence="5" id="KW-0297">G-protein coupled receptor</keyword>
<comment type="caution">
    <text evidence="13">The sequence shown here is derived from an EMBL/GenBank/DDBJ whole genome shotgun (WGS) entry which is preliminary data.</text>
</comment>
<dbReference type="EMBL" id="AJWJ01000090">
    <property type="protein sequence ID" value="KAF2075672.1"/>
    <property type="molecule type" value="Genomic_DNA"/>
</dbReference>
<dbReference type="OrthoDB" id="16753at2759"/>
<dbReference type="InterPro" id="IPR000832">
    <property type="entry name" value="GPCR_2_secretin-like"/>
</dbReference>
<protein>
    <recommendedName>
        <fullName evidence="15">G-protein coupled receptors family 2 profile 2 domain-containing protein</fullName>
    </recommendedName>
</protein>
<dbReference type="PANTHER" id="PTHR23112:SF16">
    <property type="entry name" value="CYCLIC AMP RECEPTOR-LIKE PROTEIN E"/>
    <property type="match status" value="1"/>
</dbReference>
<evidence type="ECO:0000313" key="14">
    <source>
        <dbReference type="Proteomes" id="UP000695562"/>
    </source>
</evidence>
<evidence type="ECO:0000313" key="13">
    <source>
        <dbReference type="EMBL" id="KAF2075672.1"/>
    </source>
</evidence>
<dbReference type="GO" id="GO:0005886">
    <property type="term" value="C:plasma membrane"/>
    <property type="evidence" value="ECO:0007669"/>
    <property type="project" value="TreeGrafter"/>
</dbReference>
<feature type="transmembrane region" description="Helical" evidence="10">
    <location>
        <begin position="182"/>
        <end position="203"/>
    </location>
</feature>
<feature type="transmembrane region" description="Helical" evidence="10">
    <location>
        <begin position="88"/>
        <end position="110"/>
    </location>
</feature>
<dbReference type="PROSITE" id="PS50262">
    <property type="entry name" value="G_PROTEIN_RECEP_F1_2"/>
    <property type="match status" value="1"/>
</dbReference>
<feature type="transmembrane region" description="Helical" evidence="10">
    <location>
        <begin position="16"/>
        <end position="36"/>
    </location>
</feature>
<keyword evidence="6 10" id="KW-0472">Membrane</keyword>
<reference evidence="13" key="1">
    <citation type="submission" date="2020-01" db="EMBL/GenBank/DDBJ databases">
        <title>Development of genomics and gene disruption for Polysphondylium violaceum indicates a role for the polyketide synthase stlB in stalk morphogenesis.</title>
        <authorList>
            <person name="Narita B."/>
            <person name="Kawabe Y."/>
            <person name="Kin K."/>
            <person name="Saito T."/>
            <person name="Gibbs R."/>
            <person name="Kuspa A."/>
            <person name="Muzny D."/>
            <person name="Queller D."/>
            <person name="Richards S."/>
            <person name="Strassman J."/>
            <person name="Sucgang R."/>
            <person name="Worley K."/>
            <person name="Schaap P."/>
        </authorList>
    </citation>
    <scope>NUCLEOTIDE SEQUENCE</scope>
    <source>
        <strain evidence="13">QSvi11</strain>
    </source>
</reference>
<organism evidence="13 14">
    <name type="scientific">Polysphondylium violaceum</name>
    <dbReference type="NCBI Taxonomy" id="133409"/>
    <lineage>
        <taxon>Eukaryota</taxon>
        <taxon>Amoebozoa</taxon>
        <taxon>Evosea</taxon>
        <taxon>Eumycetozoa</taxon>
        <taxon>Dictyostelia</taxon>
        <taxon>Dictyosteliales</taxon>
        <taxon>Dictyosteliaceae</taxon>
        <taxon>Polysphondylium</taxon>
    </lineage>
</organism>
<dbReference type="GO" id="GO:0007166">
    <property type="term" value="P:cell surface receptor signaling pathway"/>
    <property type="evidence" value="ECO:0007669"/>
    <property type="project" value="InterPro"/>
</dbReference>
<keyword evidence="8" id="KW-0807">Transducer</keyword>
<feature type="compositionally biased region" description="Polar residues" evidence="9">
    <location>
        <begin position="238"/>
        <end position="249"/>
    </location>
</feature>
<dbReference type="InterPro" id="IPR017452">
    <property type="entry name" value="GPCR_Rhodpsn_7TM"/>
</dbReference>
<evidence type="ECO:0000256" key="3">
    <source>
        <dbReference type="ARBA" id="ARBA00022692"/>
    </source>
</evidence>
<evidence type="ECO:0000259" key="11">
    <source>
        <dbReference type="PROSITE" id="PS50261"/>
    </source>
</evidence>
<sequence length="249" mass="29128">MRSTGLCYVQSSLTQYFLLANFIWMVAISINLLFLCFYPNKNLKKNEILYHVAAWGIPLIIVVLTKIPNISNDDGNQCRYRTANVIKFYVENIVIALFMIFNFIATIVTLKHIMYGSLRESETTTSSLLFNNEKKLVTKKIVWRLLLYPIILSICYILTLILDIYQFYEFNQGIRSDSELEMLLNFAKAILLFQGFFNGLVYLRSSKLRDTYKFAFQKLFCRHRYSSPDDDDSILPASEQTPYPSTFRR</sequence>
<evidence type="ECO:0000256" key="8">
    <source>
        <dbReference type="ARBA" id="ARBA00023224"/>
    </source>
</evidence>
<dbReference type="AlphaFoldDB" id="A0A8J4Q0C4"/>
<name>A0A8J4Q0C4_9MYCE</name>
<keyword evidence="4 10" id="KW-1133">Transmembrane helix</keyword>
<dbReference type="Gene3D" id="1.20.1070.10">
    <property type="entry name" value="Rhodopsin 7-helix transmembrane proteins"/>
    <property type="match status" value="1"/>
</dbReference>
<evidence type="ECO:0000256" key="1">
    <source>
        <dbReference type="ARBA" id="ARBA00004141"/>
    </source>
</evidence>
<feature type="domain" description="G-protein coupled receptors family 2 profile 2" evidence="11">
    <location>
        <begin position="1"/>
        <end position="206"/>
    </location>
</feature>
<proteinExistence type="inferred from homology"/>
<keyword evidence="14" id="KW-1185">Reference proteome</keyword>
<dbReference type="GO" id="GO:0007189">
    <property type="term" value="P:adenylate cyclase-activating G protein-coupled receptor signaling pathway"/>
    <property type="evidence" value="ECO:0007669"/>
    <property type="project" value="TreeGrafter"/>
</dbReference>
<feature type="transmembrane region" description="Helical" evidence="10">
    <location>
        <begin position="48"/>
        <end position="68"/>
    </location>
</feature>
<dbReference type="Pfam" id="PF00002">
    <property type="entry name" value="7tm_2"/>
    <property type="match status" value="1"/>
</dbReference>
<evidence type="ECO:0000256" key="2">
    <source>
        <dbReference type="ARBA" id="ARBA00008360"/>
    </source>
</evidence>
<evidence type="ECO:0000256" key="4">
    <source>
        <dbReference type="ARBA" id="ARBA00022989"/>
    </source>
</evidence>
<evidence type="ECO:0000256" key="10">
    <source>
        <dbReference type="SAM" id="Phobius"/>
    </source>
</evidence>
<feature type="domain" description="G-protein coupled receptors family 1 profile" evidence="12">
    <location>
        <begin position="1"/>
        <end position="202"/>
    </location>
</feature>
<keyword evidence="7" id="KW-0675">Receptor</keyword>
<evidence type="ECO:0008006" key="15">
    <source>
        <dbReference type="Google" id="ProtNLM"/>
    </source>
</evidence>
<evidence type="ECO:0000256" key="9">
    <source>
        <dbReference type="SAM" id="MobiDB-lite"/>
    </source>
</evidence>
<dbReference type="PANTHER" id="PTHR23112">
    <property type="entry name" value="G PROTEIN-COUPLED RECEPTOR 157-RELATED"/>
    <property type="match status" value="1"/>
</dbReference>
<evidence type="ECO:0000259" key="12">
    <source>
        <dbReference type="PROSITE" id="PS50262"/>
    </source>
</evidence>
<evidence type="ECO:0000256" key="7">
    <source>
        <dbReference type="ARBA" id="ARBA00023170"/>
    </source>
</evidence>
<dbReference type="Proteomes" id="UP000695562">
    <property type="component" value="Unassembled WGS sequence"/>
</dbReference>
<comment type="similarity">
    <text evidence="2">Belongs to the G-protein coupled receptor 5 family.</text>
</comment>
<keyword evidence="3 10" id="KW-0812">Transmembrane</keyword>